<evidence type="ECO:0000256" key="1">
    <source>
        <dbReference type="SAM" id="SignalP"/>
    </source>
</evidence>
<feature type="chain" id="PRO_5045370463" evidence="1">
    <location>
        <begin position="26"/>
        <end position="153"/>
    </location>
</feature>
<evidence type="ECO:0000313" key="3">
    <source>
        <dbReference type="Proteomes" id="UP001235840"/>
    </source>
</evidence>
<gene>
    <name evidence="2" type="ORF">J2S11_002261</name>
</gene>
<reference evidence="2 3" key="1">
    <citation type="submission" date="2023-07" db="EMBL/GenBank/DDBJ databases">
        <title>Genomic Encyclopedia of Type Strains, Phase IV (KMG-IV): sequencing the most valuable type-strain genomes for metagenomic binning, comparative biology and taxonomic classification.</title>
        <authorList>
            <person name="Goeker M."/>
        </authorList>
    </citation>
    <scope>NUCLEOTIDE SEQUENCE [LARGE SCALE GENOMIC DNA]</scope>
    <source>
        <strain evidence="2 3">DSM 12751</strain>
    </source>
</reference>
<dbReference type="RefSeq" id="WP_307394495.1">
    <property type="nucleotide sequence ID" value="NZ_BAAADK010000020.1"/>
</dbReference>
<proteinExistence type="predicted"/>
<dbReference type="Proteomes" id="UP001235840">
    <property type="component" value="Unassembled WGS sequence"/>
</dbReference>
<keyword evidence="3" id="KW-1185">Reference proteome</keyword>
<sequence>MKRWQKTAALSTVLGAMLLGTTAGANTNGLGSVNDPLVTKSYVDQQIAKVSGGSTGGGGGVEVESTLKVVQLQTGQQLIGQAGTEIIVRTGQVKGLVSPGGDGLSDVTEGVDIRGTRVPANHLILIPRTDGRGIEVTKGPSSILVRGSYEIKK</sequence>
<organism evidence="2 3">
    <name type="scientific">Caldalkalibacillus horti</name>
    <dbReference type="NCBI Taxonomy" id="77523"/>
    <lineage>
        <taxon>Bacteria</taxon>
        <taxon>Bacillati</taxon>
        <taxon>Bacillota</taxon>
        <taxon>Bacilli</taxon>
        <taxon>Bacillales</taxon>
        <taxon>Bacillaceae</taxon>
        <taxon>Caldalkalibacillus</taxon>
    </lineage>
</organism>
<protein>
    <submittedName>
        <fullName evidence="2">Outer membrane receptor protein involved in Fe transport</fullName>
    </submittedName>
</protein>
<dbReference type="EMBL" id="JAUSTY010000008">
    <property type="protein sequence ID" value="MDQ0166357.1"/>
    <property type="molecule type" value="Genomic_DNA"/>
</dbReference>
<comment type="caution">
    <text evidence="2">The sequence shown here is derived from an EMBL/GenBank/DDBJ whole genome shotgun (WGS) entry which is preliminary data.</text>
</comment>
<evidence type="ECO:0000313" key="2">
    <source>
        <dbReference type="EMBL" id="MDQ0166357.1"/>
    </source>
</evidence>
<accession>A0ABT9VZD4</accession>
<feature type="signal peptide" evidence="1">
    <location>
        <begin position="1"/>
        <end position="25"/>
    </location>
</feature>
<keyword evidence="1" id="KW-0732">Signal</keyword>
<name>A0ABT9VZD4_9BACI</name>
<keyword evidence="2" id="KW-0675">Receptor</keyword>